<dbReference type="AlphaFoldDB" id="A0A9P5F3V1"/>
<dbReference type="OrthoDB" id="3830579at2759"/>
<reference evidence="2" key="1">
    <citation type="submission" date="2019-06" db="EMBL/GenBank/DDBJ databases">
        <authorList>
            <person name="Gan P."/>
            <person name="Shirasu K."/>
        </authorList>
    </citation>
    <scope>NUCLEOTIDE SEQUENCE [LARGE SCALE GENOMIC DNA]</scope>
    <source>
        <strain evidence="2">CAD2</strain>
    </source>
</reference>
<dbReference type="Gene3D" id="3.30.70.100">
    <property type="match status" value="1"/>
</dbReference>
<evidence type="ECO:0000313" key="2">
    <source>
        <dbReference type="EMBL" id="KAF4865247.1"/>
    </source>
</evidence>
<dbReference type="SUPFAM" id="SSF54909">
    <property type="entry name" value="Dimeric alpha+beta barrel"/>
    <property type="match status" value="1"/>
</dbReference>
<feature type="domain" description="ABM" evidence="1">
    <location>
        <begin position="11"/>
        <end position="99"/>
    </location>
</feature>
<dbReference type="PROSITE" id="PS51725">
    <property type="entry name" value="ABM"/>
    <property type="match status" value="1"/>
</dbReference>
<sequence length="229" mass="24451">MDPAAAQLANAVTERVIIPVKGGIDDWKEQLKSMLQVLQNQPGYLRTRWGPWSEDPQKLELLAGWINAEASEAWKRTRDYADAMAKLAPVLSGQPTSYLLQFKPFAPQAVINSPIVETLSFEGCREPEERMREIVERAKAMPGCNGVASGFSLCRNSSGGDPSSSSSGGMASGSASIGGGNGGRTFVAVIGWTGVEASRRANKAAYTGGMKTESHHVNFTFPVKGFGGL</sequence>
<organism evidence="2 3">
    <name type="scientific">Colletotrichum siamense</name>
    <name type="common">Anthracnose fungus</name>
    <dbReference type="NCBI Taxonomy" id="690259"/>
    <lineage>
        <taxon>Eukaryota</taxon>
        <taxon>Fungi</taxon>
        <taxon>Dikarya</taxon>
        <taxon>Ascomycota</taxon>
        <taxon>Pezizomycotina</taxon>
        <taxon>Sordariomycetes</taxon>
        <taxon>Hypocreomycetidae</taxon>
        <taxon>Glomerellales</taxon>
        <taxon>Glomerellaceae</taxon>
        <taxon>Colletotrichum</taxon>
        <taxon>Colletotrichum gloeosporioides species complex</taxon>
    </lineage>
</organism>
<dbReference type="InterPro" id="IPR011008">
    <property type="entry name" value="Dimeric_a/b-barrel"/>
</dbReference>
<keyword evidence="3" id="KW-1185">Reference proteome</keyword>
<dbReference type="Proteomes" id="UP000711996">
    <property type="component" value="Unassembled WGS sequence"/>
</dbReference>
<proteinExistence type="predicted"/>
<dbReference type="Pfam" id="PF03992">
    <property type="entry name" value="ABM"/>
    <property type="match status" value="1"/>
</dbReference>
<evidence type="ECO:0000313" key="3">
    <source>
        <dbReference type="Proteomes" id="UP000711996"/>
    </source>
</evidence>
<name>A0A9P5F3V1_COLSI</name>
<protein>
    <recommendedName>
        <fullName evidence="1">ABM domain-containing protein</fullName>
    </recommendedName>
</protein>
<gene>
    <name evidence="2" type="ORF">CGCSCA2_v001723</name>
</gene>
<comment type="caution">
    <text evidence="2">The sequence shown here is derived from an EMBL/GenBank/DDBJ whole genome shotgun (WGS) entry which is preliminary data.</text>
</comment>
<dbReference type="InterPro" id="IPR007138">
    <property type="entry name" value="ABM_dom"/>
</dbReference>
<dbReference type="EMBL" id="QPMT01000003">
    <property type="protein sequence ID" value="KAF4865247.1"/>
    <property type="molecule type" value="Genomic_DNA"/>
</dbReference>
<evidence type="ECO:0000259" key="1">
    <source>
        <dbReference type="PROSITE" id="PS51725"/>
    </source>
</evidence>
<accession>A0A9P5F3V1</accession>